<proteinExistence type="predicted"/>
<reference evidence="2" key="2">
    <citation type="submission" date="2015-01" db="EMBL/GenBank/DDBJ databases">
        <title>Evolutionary Origins and Diversification of the Mycorrhizal Mutualists.</title>
        <authorList>
            <consortium name="DOE Joint Genome Institute"/>
            <consortium name="Mycorrhizal Genomics Consortium"/>
            <person name="Kohler A."/>
            <person name="Kuo A."/>
            <person name="Nagy L.G."/>
            <person name="Floudas D."/>
            <person name="Copeland A."/>
            <person name="Barry K.W."/>
            <person name="Cichocki N."/>
            <person name="Veneault-Fourrey C."/>
            <person name="LaButti K."/>
            <person name="Lindquist E.A."/>
            <person name="Lipzen A."/>
            <person name="Lundell T."/>
            <person name="Morin E."/>
            <person name="Murat C."/>
            <person name="Riley R."/>
            <person name="Ohm R."/>
            <person name="Sun H."/>
            <person name="Tunlid A."/>
            <person name="Henrissat B."/>
            <person name="Grigoriev I.V."/>
            <person name="Hibbett D.S."/>
            <person name="Martin F."/>
        </authorList>
    </citation>
    <scope>NUCLEOTIDE SEQUENCE [LARGE SCALE GENOMIC DNA]</scope>
    <source>
        <strain evidence="2">441</strain>
    </source>
</reference>
<reference evidence="1 2" key="1">
    <citation type="submission" date="2014-04" db="EMBL/GenBank/DDBJ databases">
        <authorList>
            <consortium name="DOE Joint Genome Institute"/>
            <person name="Kuo A."/>
            <person name="Kohler A."/>
            <person name="Costa M.D."/>
            <person name="Nagy L.G."/>
            <person name="Floudas D."/>
            <person name="Copeland A."/>
            <person name="Barry K.W."/>
            <person name="Cichocki N."/>
            <person name="Veneault-Fourrey C."/>
            <person name="LaButti K."/>
            <person name="Lindquist E.A."/>
            <person name="Lipzen A."/>
            <person name="Lundell T."/>
            <person name="Morin E."/>
            <person name="Murat C."/>
            <person name="Sun H."/>
            <person name="Tunlid A."/>
            <person name="Henrissat B."/>
            <person name="Grigoriev I.V."/>
            <person name="Hibbett D.S."/>
            <person name="Martin F."/>
            <person name="Nordberg H.P."/>
            <person name="Cantor M.N."/>
            <person name="Hua S.X."/>
        </authorList>
    </citation>
    <scope>NUCLEOTIDE SEQUENCE [LARGE SCALE GENOMIC DNA]</scope>
    <source>
        <strain evidence="1 2">441</strain>
    </source>
</reference>
<gene>
    <name evidence="1" type="ORF">PISMIDRAFT_409279</name>
</gene>
<evidence type="ECO:0000313" key="1">
    <source>
        <dbReference type="EMBL" id="KIK24417.1"/>
    </source>
</evidence>
<dbReference type="Proteomes" id="UP000054018">
    <property type="component" value="Unassembled WGS sequence"/>
</dbReference>
<accession>A0A0C9ZQ53</accession>
<evidence type="ECO:0000313" key="2">
    <source>
        <dbReference type="Proteomes" id="UP000054018"/>
    </source>
</evidence>
<name>A0A0C9ZQ53_9AGAM</name>
<dbReference type="EMBL" id="KN833716">
    <property type="protein sequence ID" value="KIK24417.1"/>
    <property type="molecule type" value="Genomic_DNA"/>
</dbReference>
<dbReference type="HOGENOM" id="CLU_2850583_0_0_1"/>
<protein>
    <submittedName>
        <fullName evidence="1">Uncharacterized protein</fullName>
    </submittedName>
</protein>
<sequence length="65" mass="7291">MESRPEGYLTSVVSHAGSSRLPLLWRLVCTIASEGQHAFLCGTLTLRKCRRCRRQPCLDELKTTG</sequence>
<keyword evidence="2" id="KW-1185">Reference proteome</keyword>
<organism evidence="1 2">
    <name type="scientific">Pisolithus microcarpus 441</name>
    <dbReference type="NCBI Taxonomy" id="765257"/>
    <lineage>
        <taxon>Eukaryota</taxon>
        <taxon>Fungi</taxon>
        <taxon>Dikarya</taxon>
        <taxon>Basidiomycota</taxon>
        <taxon>Agaricomycotina</taxon>
        <taxon>Agaricomycetes</taxon>
        <taxon>Agaricomycetidae</taxon>
        <taxon>Boletales</taxon>
        <taxon>Sclerodermatineae</taxon>
        <taxon>Pisolithaceae</taxon>
        <taxon>Pisolithus</taxon>
    </lineage>
</organism>
<dbReference type="AlphaFoldDB" id="A0A0C9ZQ53"/>